<gene>
    <name evidence="1" type="ORF">ABHD89_000865</name>
</gene>
<organism evidence="1 2">
    <name type="scientific">Salinicoccus halitifaciens</name>
    <dbReference type="NCBI Taxonomy" id="1073415"/>
    <lineage>
        <taxon>Bacteria</taxon>
        <taxon>Bacillati</taxon>
        <taxon>Bacillota</taxon>
        <taxon>Bacilli</taxon>
        <taxon>Bacillales</taxon>
        <taxon>Staphylococcaceae</taxon>
        <taxon>Salinicoccus</taxon>
    </lineage>
</organism>
<dbReference type="Gene3D" id="3.20.20.370">
    <property type="entry name" value="Glycoside hydrolase/deacetylase"/>
    <property type="match status" value="1"/>
</dbReference>
<dbReference type="RefSeq" id="WP_354542454.1">
    <property type="nucleotide sequence ID" value="NZ_JBDZDV010000001.1"/>
</dbReference>
<evidence type="ECO:0000313" key="1">
    <source>
        <dbReference type="EMBL" id="MET3110477.1"/>
    </source>
</evidence>
<evidence type="ECO:0000313" key="2">
    <source>
        <dbReference type="Proteomes" id="UP001549019"/>
    </source>
</evidence>
<keyword evidence="2" id="KW-1185">Reference proteome</keyword>
<accession>A0ABV2E7T7</accession>
<comment type="caution">
    <text evidence="1">The sequence shown here is derived from an EMBL/GenBank/DDBJ whole genome shotgun (WGS) entry which is preliminary data.</text>
</comment>
<protein>
    <recommendedName>
        <fullName evidence="3">Polysaccharide deacetylase</fullName>
    </recommendedName>
</protein>
<dbReference type="Proteomes" id="UP001549019">
    <property type="component" value="Unassembled WGS sequence"/>
</dbReference>
<sequence length="329" mass="38643">MVELLKNGSFIISLDFEIFWGFIDFRDRDKHWSRLRRTPDVASKLIDVFEENEMKVTWSTVGMLMLEDSDDLKRVVRDFEVPNYTDPKRNNYNTFMGLMSNPQYSDGVFFARELVEKLKASKYQDIGTHTFSHYYCLEKGQKNDEFQKDLSIALAVAEDNGINIESIVFPKNQYNAGTLALLKAHGIASYRGNPDQYIYKTRPVDNLAIRAAHLLDTYWNIAGHITHTAPKAGDGLYNIKASRFLRPVTERNRMFKNLQLRRIKKEMTHAAKNNHYYHLWWHPHNFSGLPEENISYLREIIDHFKYLNKTYDFRSESMESFVEKVKANE</sequence>
<evidence type="ECO:0008006" key="3">
    <source>
        <dbReference type="Google" id="ProtNLM"/>
    </source>
</evidence>
<name>A0ABV2E7T7_9STAP</name>
<dbReference type="EMBL" id="JBDZDV010000001">
    <property type="protein sequence ID" value="MET3110477.1"/>
    <property type="molecule type" value="Genomic_DNA"/>
</dbReference>
<dbReference type="CDD" id="cd10929">
    <property type="entry name" value="CE4_u5"/>
    <property type="match status" value="1"/>
</dbReference>
<reference evidence="1 2" key="1">
    <citation type="submission" date="2024-05" db="EMBL/GenBank/DDBJ databases">
        <title>Genomic Encyclopedia of Type Strains, Phase IV (KMG-IV): sequencing the most valuable type-strain genomes for metagenomic binning, comparative biology and taxonomic classification.</title>
        <authorList>
            <person name="Goeker M."/>
        </authorList>
    </citation>
    <scope>NUCLEOTIDE SEQUENCE [LARGE SCALE GENOMIC DNA]</scope>
    <source>
        <strain evidence="1 2">DSM 25286</strain>
    </source>
</reference>
<dbReference type="SUPFAM" id="SSF88713">
    <property type="entry name" value="Glycoside hydrolase/deacetylase"/>
    <property type="match status" value="1"/>
</dbReference>
<proteinExistence type="predicted"/>
<dbReference type="InterPro" id="IPR011330">
    <property type="entry name" value="Glyco_hydro/deAcase_b/a-brl"/>
</dbReference>